<dbReference type="GO" id="GO:0006893">
    <property type="term" value="P:Golgi to plasma membrane transport"/>
    <property type="evidence" value="ECO:0007669"/>
    <property type="project" value="TreeGrafter"/>
</dbReference>
<protein>
    <submittedName>
        <fullName evidence="5">Syntaxin-binding protein 5-like</fullName>
    </submittedName>
</protein>
<dbReference type="PROSITE" id="PS50294">
    <property type="entry name" value="WD_REPEATS_REGION"/>
    <property type="match status" value="1"/>
</dbReference>
<comment type="similarity">
    <text evidence="1">Belongs to the WD repeat L(2)GL family.</text>
</comment>
<dbReference type="PROSITE" id="PS50082">
    <property type="entry name" value="WD_REPEATS_2"/>
    <property type="match status" value="1"/>
</dbReference>
<keyword evidence="3" id="KW-0853">WD repeat</keyword>
<keyword evidence="2" id="KW-0268">Exocytosis</keyword>
<dbReference type="AlphaFoldDB" id="A0A077ZZE9"/>
<dbReference type="Gene3D" id="2.130.10.10">
    <property type="entry name" value="YVTN repeat-like/Quinoprotein amine dehydrogenase"/>
    <property type="match status" value="2"/>
</dbReference>
<dbReference type="PANTHER" id="PTHR10241">
    <property type="entry name" value="LETHAL 2 GIANT LARVAE PROTEIN"/>
    <property type="match status" value="1"/>
</dbReference>
<evidence type="ECO:0000256" key="4">
    <source>
        <dbReference type="SAM" id="MobiDB-lite"/>
    </source>
</evidence>
<dbReference type="GO" id="GO:0005096">
    <property type="term" value="F:GTPase activator activity"/>
    <property type="evidence" value="ECO:0007669"/>
    <property type="project" value="TreeGrafter"/>
</dbReference>
<dbReference type="InterPro" id="IPR001680">
    <property type="entry name" value="WD40_rpt"/>
</dbReference>
<feature type="compositionally biased region" description="Polar residues" evidence="4">
    <location>
        <begin position="813"/>
        <end position="825"/>
    </location>
</feature>
<dbReference type="InterPro" id="IPR015943">
    <property type="entry name" value="WD40/YVTN_repeat-like_dom_sf"/>
</dbReference>
<dbReference type="Proteomes" id="UP000039865">
    <property type="component" value="Unassembled WGS sequence"/>
</dbReference>
<dbReference type="OrthoDB" id="19944at2759"/>
<dbReference type="InParanoid" id="A0A077ZZE9"/>
<feature type="compositionally biased region" description="Polar residues" evidence="4">
    <location>
        <begin position="893"/>
        <end position="907"/>
    </location>
</feature>
<dbReference type="SMART" id="SM00320">
    <property type="entry name" value="WD40"/>
    <property type="match status" value="3"/>
</dbReference>
<dbReference type="PANTHER" id="PTHR10241:SF25">
    <property type="entry name" value="TOMOSYN, ISOFORM C"/>
    <property type="match status" value="1"/>
</dbReference>
<sequence>MTSKVFGFPQNISTNLAYDKYQGLLAYGTNYNMIKIISLKGYEYEIYEAHQSGIKRLEFVPNQGILISADDKNIIRQWNLRDLRSPPFECQIQEKGSQVVTCIHTAQFLTNEPDNHGFVFIGLSNGNIYTYDVEIGALSSLVIRYKILFPDKSSDLVIDMKTNPQHMHRLLIAYQNTAIVMYSLNKNRDIQRIHFSMYDNDRGKALAIEFIPPNHEMFVVGYSSGCLCLYKTESKSHKPSKVIDIKMNNIYDMQLNIVERGTFYQVISCQYSYEIGATFGNRGSPMQTDVLILSGKNYESQIKISQIMKQSSLEEEIETSVSALFMLQAKYQTLEKMSFKLKEEESKYDIKGIEIVDFIKDKNRSLNIYGASLLLILTKSFKFQFFNIDSLFKEQDSSPQSQIVSFDKIYTHQREILCSQIIPIQSSKEMAQLLCFVEFRSIYIKKQLQQIFQTDQLAQNYLHEKMKKKIPKEFNSDLELQCSLNYSQGLESFLQTPLLVLITVDKSNTVKIYGIYSEQCELITQIPLKLENQEDFVVSMFFYLKAKLLIITTAAGQNFVITSINNLQTRILKDQRSIPDTEADVGRVTCLSASNSAGDLLFIGYKNSHYTVFDHEKKKIKTVRVDSKTSKDYKFVQIEDLPSQIEDSKTHVFYALTSQNLYCISKKDQSTIKASYFKKVTSKMPKLKRFGYMIVKEKFSMLLMIQDNIFQMLDTFSLQPFASFQIPIFYKFQDYRFINNLIYGIGKDNFLIYELDQEIKKQSNESIFDQYSGMFEEIRQNMIQPEIIFKKPTGMGKIFKKYITIKGALDKNASNNGGQLQMRPSQSKRGRKSTFQDEDDEESKEEMKDDKKRSRTPNSQLGQINNQMQQNLSQMKENSQMIDNIEKKGEMLNQESTNFRSMAQALNQKKKSIF</sequence>
<evidence type="ECO:0000313" key="5">
    <source>
        <dbReference type="EMBL" id="CDW73878.1"/>
    </source>
</evidence>
<dbReference type="GO" id="GO:0045159">
    <property type="term" value="F:myosin II binding"/>
    <property type="evidence" value="ECO:0007669"/>
    <property type="project" value="TreeGrafter"/>
</dbReference>
<gene>
    <name evidence="5" type="primary">Contig9970.g10655</name>
    <name evidence="5" type="ORF">STYLEM_2867</name>
</gene>
<evidence type="ECO:0000313" key="6">
    <source>
        <dbReference type="Proteomes" id="UP000039865"/>
    </source>
</evidence>
<dbReference type="EMBL" id="CCKQ01002773">
    <property type="protein sequence ID" value="CDW73878.1"/>
    <property type="molecule type" value="Genomic_DNA"/>
</dbReference>
<name>A0A077ZZE9_STYLE</name>
<proteinExistence type="inferred from homology"/>
<evidence type="ECO:0000256" key="1">
    <source>
        <dbReference type="ARBA" id="ARBA00008070"/>
    </source>
</evidence>
<evidence type="ECO:0000256" key="3">
    <source>
        <dbReference type="PROSITE-ProRule" id="PRU00221"/>
    </source>
</evidence>
<feature type="region of interest" description="Disordered" evidence="4">
    <location>
        <begin position="813"/>
        <end position="914"/>
    </location>
</feature>
<dbReference type="GO" id="GO:0005737">
    <property type="term" value="C:cytoplasm"/>
    <property type="evidence" value="ECO:0007669"/>
    <property type="project" value="TreeGrafter"/>
</dbReference>
<dbReference type="SUPFAM" id="SSF50978">
    <property type="entry name" value="WD40 repeat-like"/>
    <property type="match status" value="2"/>
</dbReference>
<dbReference type="GO" id="GO:0019905">
    <property type="term" value="F:syntaxin binding"/>
    <property type="evidence" value="ECO:0007669"/>
    <property type="project" value="TreeGrafter"/>
</dbReference>
<feature type="repeat" description="WD" evidence="3">
    <location>
        <begin position="47"/>
        <end position="81"/>
    </location>
</feature>
<accession>A0A077ZZE9</accession>
<dbReference type="GO" id="GO:0005886">
    <property type="term" value="C:plasma membrane"/>
    <property type="evidence" value="ECO:0007669"/>
    <property type="project" value="TreeGrafter"/>
</dbReference>
<keyword evidence="6" id="KW-1185">Reference proteome</keyword>
<organism evidence="5 6">
    <name type="scientific">Stylonychia lemnae</name>
    <name type="common">Ciliate</name>
    <dbReference type="NCBI Taxonomy" id="5949"/>
    <lineage>
        <taxon>Eukaryota</taxon>
        <taxon>Sar</taxon>
        <taxon>Alveolata</taxon>
        <taxon>Ciliophora</taxon>
        <taxon>Intramacronucleata</taxon>
        <taxon>Spirotrichea</taxon>
        <taxon>Stichotrichia</taxon>
        <taxon>Sporadotrichida</taxon>
        <taxon>Oxytrichidae</taxon>
        <taxon>Stylonychinae</taxon>
        <taxon>Stylonychia</taxon>
    </lineage>
</organism>
<dbReference type="GO" id="GO:0006887">
    <property type="term" value="P:exocytosis"/>
    <property type="evidence" value="ECO:0007669"/>
    <property type="project" value="UniProtKB-KW"/>
</dbReference>
<feature type="compositionally biased region" description="Polar residues" evidence="4">
    <location>
        <begin position="856"/>
        <end position="882"/>
    </location>
</feature>
<evidence type="ECO:0000256" key="2">
    <source>
        <dbReference type="ARBA" id="ARBA00022483"/>
    </source>
</evidence>
<dbReference type="InterPro" id="IPR036322">
    <property type="entry name" value="WD40_repeat_dom_sf"/>
</dbReference>
<reference evidence="5 6" key="1">
    <citation type="submission" date="2014-06" db="EMBL/GenBank/DDBJ databases">
        <authorList>
            <person name="Swart Estienne"/>
        </authorList>
    </citation>
    <scope>NUCLEOTIDE SEQUENCE [LARGE SCALE GENOMIC DNA]</scope>
    <source>
        <strain evidence="5 6">130c</strain>
    </source>
</reference>